<gene>
    <name evidence="2" type="ORF">FNW11_13345</name>
    <name evidence="1" type="ORF">FNW12_13800</name>
</gene>
<dbReference type="SUPFAM" id="SSF53254">
    <property type="entry name" value="Phosphoglycerate mutase-like"/>
    <property type="match status" value="1"/>
</dbReference>
<proteinExistence type="predicted"/>
<dbReference type="RefSeq" id="WP_143388350.1">
    <property type="nucleotide sequence ID" value="NZ_VJZL01000027.1"/>
</dbReference>
<protein>
    <submittedName>
        <fullName evidence="2">Histidine phosphatase family protein</fullName>
    </submittedName>
</protein>
<dbReference type="SMART" id="SM00855">
    <property type="entry name" value="PGAM"/>
    <property type="match status" value="1"/>
</dbReference>
<evidence type="ECO:0000313" key="1">
    <source>
        <dbReference type="EMBL" id="TRX04345.1"/>
    </source>
</evidence>
<evidence type="ECO:0000313" key="3">
    <source>
        <dbReference type="Proteomes" id="UP000318528"/>
    </source>
</evidence>
<dbReference type="InterPro" id="IPR029033">
    <property type="entry name" value="His_PPase_superfam"/>
</dbReference>
<evidence type="ECO:0000313" key="4">
    <source>
        <dbReference type="Proteomes" id="UP000318669"/>
    </source>
</evidence>
<dbReference type="OrthoDB" id="9810154at2"/>
<keyword evidence="3" id="KW-1185">Reference proteome</keyword>
<dbReference type="Pfam" id="PF00300">
    <property type="entry name" value="His_Phos_1"/>
    <property type="match status" value="1"/>
</dbReference>
<dbReference type="EMBL" id="VJZL01000027">
    <property type="protein sequence ID" value="TRX07267.1"/>
    <property type="molecule type" value="Genomic_DNA"/>
</dbReference>
<dbReference type="CDD" id="cd07040">
    <property type="entry name" value="HP"/>
    <property type="match status" value="1"/>
</dbReference>
<dbReference type="Proteomes" id="UP000318528">
    <property type="component" value="Unassembled WGS sequence"/>
</dbReference>
<reference evidence="3 4" key="1">
    <citation type="submission" date="2019-07" db="EMBL/GenBank/DDBJ databases">
        <title>Novel species of Flavobacterium.</title>
        <authorList>
            <person name="Liu Q."/>
            <person name="Xin Y.-H."/>
        </authorList>
    </citation>
    <scope>NUCLEOTIDE SEQUENCE [LARGE SCALE GENOMIC DNA]</scope>
    <source>
        <strain evidence="1 3">GSP39</strain>
        <strain evidence="2 4">GSR22</strain>
    </source>
</reference>
<name>A0A553BG93_9FLAO</name>
<dbReference type="Proteomes" id="UP000318669">
    <property type="component" value="Unassembled WGS sequence"/>
</dbReference>
<dbReference type="EMBL" id="VJZN01000027">
    <property type="protein sequence ID" value="TRX04345.1"/>
    <property type="molecule type" value="Genomic_DNA"/>
</dbReference>
<dbReference type="PANTHER" id="PTHR47623">
    <property type="entry name" value="OS09G0287300 PROTEIN"/>
    <property type="match status" value="1"/>
</dbReference>
<dbReference type="InterPro" id="IPR013078">
    <property type="entry name" value="His_Pase_superF_clade-1"/>
</dbReference>
<dbReference type="Gene3D" id="3.40.50.1240">
    <property type="entry name" value="Phosphoglycerate mutase-like"/>
    <property type="match status" value="1"/>
</dbReference>
<comment type="caution">
    <text evidence="2">The sequence shown here is derived from an EMBL/GenBank/DDBJ whole genome shotgun (WGS) entry which is preliminary data.</text>
</comment>
<evidence type="ECO:0000313" key="2">
    <source>
        <dbReference type="EMBL" id="TRX07267.1"/>
    </source>
</evidence>
<sequence length="161" mass="18273">MKNLILIRHAKSSWEAPLHDKDRPLTHKGMKDAHLVSSNVSDFIPKSYVMWSSTAERASETALIFAQNISYPIECIDYKDALYTFDENKLEKVVKSCDNGIESVILFGHNEAITNFVNKFGDAFINNVPTAGFVSLQFDTDNWDTIKKGKTKKIIFPKDLK</sequence>
<dbReference type="AlphaFoldDB" id="A0A553BG93"/>
<organism evidence="2 4">
    <name type="scientific">Flavobacterium gawalongense</name>
    <dbReference type="NCBI Taxonomy" id="2594432"/>
    <lineage>
        <taxon>Bacteria</taxon>
        <taxon>Pseudomonadati</taxon>
        <taxon>Bacteroidota</taxon>
        <taxon>Flavobacteriia</taxon>
        <taxon>Flavobacteriales</taxon>
        <taxon>Flavobacteriaceae</taxon>
        <taxon>Flavobacterium</taxon>
    </lineage>
</organism>
<dbReference type="PANTHER" id="PTHR47623:SF1">
    <property type="entry name" value="OS09G0287300 PROTEIN"/>
    <property type="match status" value="1"/>
</dbReference>
<accession>A0A553BG93</accession>